<dbReference type="Pfam" id="PF10604">
    <property type="entry name" value="Polyketide_cyc2"/>
    <property type="match status" value="1"/>
</dbReference>
<comment type="caution">
    <text evidence="1">The sequence shown here is derived from an EMBL/GenBank/DDBJ whole genome shotgun (WGS) entry which is preliminary data.</text>
</comment>
<name>A0A0F0KWM8_9MICO</name>
<sequence>MSRLVQAAGTMHTLSLAAMEEASRFGVRDTDIDHLLLALTIDPDTGGQILRGMGAGLDAARAAVAAQHAAQLESVGVATGVDEPGRIVFHETSGYEWTDRALAVWTVASSGRRRGDSAAVLRALVDEPSGLVEEILRRLDVDPDTLRSRLDDTRVVDPARTDRLDEKSFSASRSIFVPAPVEDVWELLSSASRIPEWDHGVGEVGSAIAPTGPWEARTITVRNGKPVTVKESYERQQIFLDRFEDRAFVTWRFTYPDASISTSRVLAFALEHAAGGMQIQVTLTWEVERRRRGILHSIRRRMLRPIARPVAHILTYFQLTQTESGISRVFR</sequence>
<dbReference type="AlphaFoldDB" id="A0A0F0KWM8"/>
<protein>
    <submittedName>
        <fullName evidence="1">Clp amino terminal domain protein</fullName>
    </submittedName>
</protein>
<evidence type="ECO:0000313" key="2">
    <source>
        <dbReference type="Proteomes" id="UP000033725"/>
    </source>
</evidence>
<dbReference type="SUPFAM" id="SSF55961">
    <property type="entry name" value="Bet v1-like"/>
    <property type="match status" value="1"/>
</dbReference>
<dbReference type="Proteomes" id="UP000033725">
    <property type="component" value="Unassembled WGS sequence"/>
</dbReference>
<reference evidence="1 2" key="1">
    <citation type="submission" date="2015-02" db="EMBL/GenBank/DDBJ databases">
        <title>Draft genome sequences of ten Microbacterium spp. with emphasis on heavy metal contaminated environments.</title>
        <authorList>
            <person name="Corretto E."/>
        </authorList>
    </citation>
    <scope>NUCLEOTIDE SEQUENCE [LARGE SCALE GENOMIC DNA]</scope>
    <source>
        <strain evidence="1 2">BEL163</strain>
    </source>
</reference>
<gene>
    <name evidence="1" type="ORF">RN51_00730</name>
</gene>
<dbReference type="Gene3D" id="1.10.1780.10">
    <property type="entry name" value="Clp, N-terminal domain"/>
    <property type="match status" value="1"/>
</dbReference>
<dbReference type="InterPro" id="IPR023393">
    <property type="entry name" value="START-like_dom_sf"/>
</dbReference>
<dbReference type="InterPro" id="IPR019587">
    <property type="entry name" value="Polyketide_cyclase/dehydratase"/>
</dbReference>
<dbReference type="PATRIC" id="fig|82380.10.peg.730"/>
<organism evidence="1 2">
    <name type="scientific">Microbacterium oxydans</name>
    <dbReference type="NCBI Taxonomy" id="82380"/>
    <lineage>
        <taxon>Bacteria</taxon>
        <taxon>Bacillati</taxon>
        <taxon>Actinomycetota</taxon>
        <taxon>Actinomycetes</taxon>
        <taxon>Micrococcales</taxon>
        <taxon>Microbacteriaceae</taxon>
        <taxon>Microbacterium</taxon>
    </lineage>
</organism>
<dbReference type="EMBL" id="JYIV01000017">
    <property type="protein sequence ID" value="KJL25283.1"/>
    <property type="molecule type" value="Genomic_DNA"/>
</dbReference>
<dbReference type="RefSeq" id="WP_045262667.1">
    <property type="nucleotide sequence ID" value="NZ_JYIV01000017.1"/>
</dbReference>
<accession>A0A0F0KWM8</accession>
<proteinExistence type="predicted"/>
<evidence type="ECO:0000313" key="1">
    <source>
        <dbReference type="EMBL" id="KJL25283.1"/>
    </source>
</evidence>
<dbReference type="Gene3D" id="3.30.530.20">
    <property type="match status" value="1"/>
</dbReference>
<dbReference type="InterPro" id="IPR036628">
    <property type="entry name" value="Clp_N_dom_sf"/>
</dbReference>